<dbReference type="PaxDb" id="3847-GLYMA09G11820.1"/>
<dbReference type="InterPro" id="IPR007832">
    <property type="entry name" value="RNA_pol_Rpc34"/>
</dbReference>
<dbReference type="InterPro" id="IPR036390">
    <property type="entry name" value="WH_DNA-bd_sf"/>
</dbReference>
<evidence type="ECO:0000313" key="9">
    <source>
        <dbReference type="Proteomes" id="UP000008827"/>
    </source>
</evidence>
<dbReference type="eggNOG" id="KOG3233">
    <property type="taxonomic scope" value="Eukaryota"/>
</dbReference>
<reference evidence="7" key="3">
    <citation type="submission" date="2018-07" db="EMBL/GenBank/DDBJ databases">
        <title>WGS assembly of Glycine max.</title>
        <authorList>
            <person name="Schmutz J."/>
            <person name="Cannon S."/>
            <person name="Schlueter J."/>
            <person name="Ma J."/>
            <person name="Mitros T."/>
            <person name="Nelson W."/>
            <person name="Hyten D."/>
            <person name="Song Q."/>
            <person name="Thelen J."/>
            <person name="Cheng J."/>
            <person name="Xu D."/>
            <person name="Hellsten U."/>
            <person name="May G."/>
            <person name="Yu Y."/>
            <person name="Sakurai T."/>
            <person name="Umezawa T."/>
            <person name="Bhattacharyya M."/>
            <person name="Sandhu D."/>
            <person name="Valliyodan B."/>
            <person name="Lindquist E."/>
            <person name="Peto M."/>
            <person name="Grant D."/>
            <person name="Shu S."/>
            <person name="Goodstein D."/>
            <person name="Barry K."/>
            <person name="Futrell-Griggs M."/>
            <person name="Abernathy B."/>
            <person name="Du J."/>
            <person name="Tian Z."/>
            <person name="Zhu L."/>
            <person name="Gill N."/>
            <person name="Joshi T."/>
            <person name="Libault M."/>
            <person name="Sethuraman A."/>
            <person name="Zhang X."/>
            <person name="Shinozaki K."/>
            <person name="Nguyen H."/>
            <person name="Wing R."/>
            <person name="Cregan P."/>
            <person name="Specht J."/>
            <person name="Grimwood J."/>
            <person name="Rokhsar D."/>
            <person name="Stacey G."/>
            <person name="Shoemaker R."/>
            <person name="Jackson S."/>
        </authorList>
    </citation>
    <scope>NUCLEOTIDE SEQUENCE</scope>
    <source>
        <tissue evidence="7">Callus</tissue>
    </source>
</reference>
<dbReference type="SMR" id="I1L271"/>
<feature type="region of interest" description="Disordered" evidence="6">
    <location>
        <begin position="1"/>
        <end position="27"/>
    </location>
</feature>
<gene>
    <name evidence="8" type="primary">LOC100789276</name>
    <name evidence="7" type="ORF">GLYMA_09G089900</name>
</gene>
<dbReference type="HOGENOM" id="CLU_033661_1_0_1"/>
<keyword evidence="5" id="KW-0539">Nucleus</keyword>
<dbReference type="SUPFAM" id="SSF46785">
    <property type="entry name" value="Winged helix' DNA-binding domain"/>
    <property type="match status" value="1"/>
</dbReference>
<comment type="subcellular location">
    <subcellularLocation>
        <location evidence="1">Nucleus</location>
    </subcellularLocation>
</comment>
<dbReference type="GO" id="GO:0005654">
    <property type="term" value="C:nucleoplasm"/>
    <property type="evidence" value="ECO:0007669"/>
    <property type="project" value="UniProtKB-ARBA"/>
</dbReference>
<keyword evidence="9" id="KW-1185">Reference proteome</keyword>
<dbReference type="STRING" id="3847.I1L271"/>
<dbReference type="GO" id="GO:0006383">
    <property type="term" value="P:transcription by RNA polymerase III"/>
    <property type="evidence" value="ECO:0007669"/>
    <property type="project" value="InterPro"/>
</dbReference>
<evidence type="ECO:0000313" key="7">
    <source>
        <dbReference type="EMBL" id="KRH37798.1"/>
    </source>
</evidence>
<dbReference type="InterPro" id="IPR016049">
    <property type="entry name" value="RNA_pol_Rpc34-like"/>
</dbReference>
<evidence type="ECO:0000256" key="4">
    <source>
        <dbReference type="ARBA" id="ARBA00023163"/>
    </source>
</evidence>
<dbReference type="FunFam" id="1.10.10.10:FF:000116">
    <property type="entry name" value="DNA-directed RNA polymerase III subunit RPC6"/>
    <property type="match status" value="1"/>
</dbReference>
<evidence type="ECO:0000256" key="3">
    <source>
        <dbReference type="ARBA" id="ARBA00022478"/>
    </source>
</evidence>
<evidence type="ECO:0000256" key="1">
    <source>
        <dbReference type="ARBA" id="ARBA00004123"/>
    </source>
</evidence>
<evidence type="ECO:0000256" key="6">
    <source>
        <dbReference type="SAM" id="MobiDB-lite"/>
    </source>
</evidence>
<dbReference type="GeneID" id="100789276"/>
<keyword evidence="4" id="KW-0804">Transcription</keyword>
<dbReference type="GO" id="GO:0005737">
    <property type="term" value="C:cytoplasm"/>
    <property type="evidence" value="ECO:0007669"/>
    <property type="project" value="UniProtKB-ARBA"/>
</dbReference>
<dbReference type="Pfam" id="PF05158">
    <property type="entry name" value="RNA_pol_Rpc34"/>
    <property type="match status" value="1"/>
</dbReference>
<dbReference type="OMA" id="ACSRINQ"/>
<dbReference type="RefSeq" id="XP_003533851.2">
    <property type="nucleotide sequence ID" value="XM_003533803.5"/>
</dbReference>
<dbReference type="Gramene" id="KRH37798">
    <property type="protein sequence ID" value="KRH37798"/>
    <property type="gene ID" value="GLYMA_09G089900"/>
</dbReference>
<evidence type="ECO:0008006" key="10">
    <source>
        <dbReference type="Google" id="ProtNLM"/>
    </source>
</evidence>
<evidence type="ECO:0000256" key="2">
    <source>
        <dbReference type="ARBA" id="ARBA00011038"/>
    </source>
</evidence>
<proteinExistence type="inferred from homology"/>
<organism evidence="7">
    <name type="scientific">Glycine max</name>
    <name type="common">Soybean</name>
    <name type="synonym">Glycine hispida</name>
    <dbReference type="NCBI Taxonomy" id="3847"/>
    <lineage>
        <taxon>Eukaryota</taxon>
        <taxon>Viridiplantae</taxon>
        <taxon>Streptophyta</taxon>
        <taxon>Embryophyta</taxon>
        <taxon>Tracheophyta</taxon>
        <taxon>Spermatophyta</taxon>
        <taxon>Magnoliopsida</taxon>
        <taxon>eudicotyledons</taxon>
        <taxon>Gunneridae</taxon>
        <taxon>Pentapetalae</taxon>
        <taxon>rosids</taxon>
        <taxon>fabids</taxon>
        <taxon>Fabales</taxon>
        <taxon>Fabaceae</taxon>
        <taxon>Papilionoideae</taxon>
        <taxon>50 kb inversion clade</taxon>
        <taxon>NPAAA clade</taxon>
        <taxon>indigoferoid/millettioid clade</taxon>
        <taxon>Phaseoleae</taxon>
        <taxon>Glycine</taxon>
        <taxon>Glycine subgen. Soja</taxon>
    </lineage>
</organism>
<dbReference type="Gene3D" id="1.10.10.10">
    <property type="entry name" value="Winged helix-like DNA-binding domain superfamily/Winged helix DNA-binding domain"/>
    <property type="match status" value="1"/>
</dbReference>
<dbReference type="InterPro" id="IPR036388">
    <property type="entry name" value="WH-like_DNA-bd_sf"/>
</dbReference>
<dbReference type="EMBL" id="CM000842">
    <property type="protein sequence ID" value="KRH37798.1"/>
    <property type="molecule type" value="Genomic_DNA"/>
</dbReference>
<reference evidence="8" key="2">
    <citation type="submission" date="2018-02" db="UniProtKB">
        <authorList>
            <consortium name="EnsemblPlants"/>
        </authorList>
    </citation>
    <scope>IDENTIFICATION</scope>
    <source>
        <strain evidence="8">Williams 82</strain>
    </source>
</reference>
<name>I1L271_SOYBN</name>
<accession>I1L271</accession>
<dbReference type="EnsemblPlants" id="KRH37798">
    <property type="protein sequence ID" value="KRH37798"/>
    <property type="gene ID" value="GLYMA_09G089900"/>
</dbReference>
<evidence type="ECO:0000313" key="8">
    <source>
        <dbReference type="EnsemblPlants" id="KRH37798"/>
    </source>
</evidence>
<protein>
    <recommendedName>
        <fullName evidence="10">DNA-directed RNA polymerase III subunit RPC6</fullName>
    </recommendedName>
</protein>
<sequence length="256" mass="28556">MGKFSTLHPHLRSKGKRQTMSVLQGKRKRQVLLASTQSSSMNNEERAVYTIIRERKEMGIWQGDIKREKNIHIPDSLLKKTLKMLITKNLIKEVVNVHNKSKKLLMATDFEPSKEISGGEWYTDGKFDTEFIGALSDACLSNIRRRKVATCDGIVGWIRKVGSDVFPGGVSKGQVEQILKNLVMENKVQEVTSTGFGDFESVPVGEVCYRLVKKGAGGVGAMASIPCGVCPRIHSCTPDGVISPMTCQYYQKWLDF</sequence>
<keyword evidence="3" id="KW-0240">DNA-directed RNA polymerase</keyword>
<dbReference type="PANTHER" id="PTHR12780">
    <property type="entry name" value="RNA POLYMERASE III DNA DIRECTED , 39KD SUBUNIT-RELATED"/>
    <property type="match status" value="1"/>
</dbReference>
<reference evidence="7 8" key="1">
    <citation type="journal article" date="2010" name="Nature">
        <title>Genome sequence of the palaeopolyploid soybean.</title>
        <authorList>
            <person name="Schmutz J."/>
            <person name="Cannon S.B."/>
            <person name="Schlueter J."/>
            <person name="Ma J."/>
            <person name="Mitros T."/>
            <person name="Nelson W."/>
            <person name="Hyten D.L."/>
            <person name="Song Q."/>
            <person name="Thelen J.J."/>
            <person name="Cheng J."/>
            <person name="Xu D."/>
            <person name="Hellsten U."/>
            <person name="May G.D."/>
            <person name="Yu Y."/>
            <person name="Sakurai T."/>
            <person name="Umezawa T."/>
            <person name="Bhattacharyya M.K."/>
            <person name="Sandhu D."/>
            <person name="Valliyodan B."/>
            <person name="Lindquist E."/>
            <person name="Peto M."/>
            <person name="Grant D."/>
            <person name="Shu S."/>
            <person name="Goodstein D."/>
            <person name="Barry K."/>
            <person name="Futrell-Griggs M."/>
            <person name="Abernathy B."/>
            <person name="Du J."/>
            <person name="Tian Z."/>
            <person name="Zhu L."/>
            <person name="Gill N."/>
            <person name="Joshi T."/>
            <person name="Libault M."/>
            <person name="Sethuraman A."/>
            <person name="Zhang X.-C."/>
            <person name="Shinozaki K."/>
            <person name="Nguyen H.T."/>
            <person name="Wing R.A."/>
            <person name="Cregan P."/>
            <person name="Specht J."/>
            <person name="Grimwood J."/>
            <person name="Rokhsar D."/>
            <person name="Stacey G."/>
            <person name="Shoemaker R.C."/>
            <person name="Jackson S.A."/>
        </authorList>
    </citation>
    <scope>NUCLEOTIDE SEQUENCE [LARGE SCALE GENOMIC DNA]</scope>
    <source>
        <strain evidence="8">cv. Williams 82</strain>
        <tissue evidence="7">Callus</tissue>
    </source>
</reference>
<dbReference type="AlphaFoldDB" id="I1L271"/>
<dbReference type="GO" id="GO:0005666">
    <property type="term" value="C:RNA polymerase III complex"/>
    <property type="evidence" value="ECO:0000318"/>
    <property type="project" value="GO_Central"/>
</dbReference>
<comment type="similarity">
    <text evidence="2">Belongs to the eukaryotic RPC34/RPC39 RNA polymerase subunit family.</text>
</comment>
<dbReference type="Proteomes" id="UP000008827">
    <property type="component" value="Chromosome 9"/>
</dbReference>
<evidence type="ECO:0000256" key="5">
    <source>
        <dbReference type="ARBA" id="ARBA00023242"/>
    </source>
</evidence>